<sequence length="39" mass="5055">EWLTRKLWINTKIKAIEQRQETWYSHRHFIQIRKKNSRM</sequence>
<organism evidence="1 2">
    <name type="scientific">Funneliformis caledonium</name>
    <dbReference type="NCBI Taxonomy" id="1117310"/>
    <lineage>
        <taxon>Eukaryota</taxon>
        <taxon>Fungi</taxon>
        <taxon>Fungi incertae sedis</taxon>
        <taxon>Mucoromycota</taxon>
        <taxon>Glomeromycotina</taxon>
        <taxon>Glomeromycetes</taxon>
        <taxon>Glomerales</taxon>
        <taxon>Glomeraceae</taxon>
        <taxon>Funneliformis</taxon>
    </lineage>
</organism>
<evidence type="ECO:0000313" key="1">
    <source>
        <dbReference type="EMBL" id="CAG8692063.1"/>
    </source>
</evidence>
<evidence type="ECO:0000313" key="2">
    <source>
        <dbReference type="Proteomes" id="UP000789570"/>
    </source>
</evidence>
<keyword evidence="2" id="KW-1185">Reference proteome</keyword>
<dbReference type="EMBL" id="CAJVPQ010007020">
    <property type="protein sequence ID" value="CAG8692063.1"/>
    <property type="molecule type" value="Genomic_DNA"/>
</dbReference>
<accession>A0A9N9HIU4</accession>
<reference evidence="1" key="1">
    <citation type="submission" date="2021-06" db="EMBL/GenBank/DDBJ databases">
        <authorList>
            <person name="Kallberg Y."/>
            <person name="Tangrot J."/>
            <person name="Rosling A."/>
        </authorList>
    </citation>
    <scope>NUCLEOTIDE SEQUENCE</scope>
    <source>
        <strain evidence="1">UK204</strain>
    </source>
</reference>
<comment type="caution">
    <text evidence="1">The sequence shown here is derived from an EMBL/GenBank/DDBJ whole genome shotgun (WGS) entry which is preliminary data.</text>
</comment>
<gene>
    <name evidence="1" type="ORF">FCALED_LOCUS13012</name>
</gene>
<dbReference type="Proteomes" id="UP000789570">
    <property type="component" value="Unassembled WGS sequence"/>
</dbReference>
<dbReference type="AlphaFoldDB" id="A0A9N9HIU4"/>
<proteinExistence type="predicted"/>
<feature type="non-terminal residue" evidence="1">
    <location>
        <position position="39"/>
    </location>
</feature>
<protein>
    <submittedName>
        <fullName evidence="1">5381_t:CDS:1</fullName>
    </submittedName>
</protein>
<name>A0A9N9HIU4_9GLOM</name>